<reference evidence="3" key="1">
    <citation type="submission" date="2023-08" db="EMBL/GenBank/DDBJ databases">
        <title>A de novo genome assembly of Solanum verrucosum Schlechtendal, a Mexican diploid species geographically isolated from the other diploid A-genome species in potato relatives.</title>
        <authorList>
            <person name="Hosaka K."/>
        </authorList>
    </citation>
    <scope>NUCLEOTIDE SEQUENCE</scope>
    <source>
        <tissue evidence="3">Young leaves</tissue>
    </source>
</reference>
<feature type="domain" description="Putative plant transposon protein" evidence="2">
    <location>
        <begin position="128"/>
        <end position="236"/>
    </location>
</feature>
<proteinExistence type="predicted"/>
<protein>
    <recommendedName>
        <fullName evidence="2">Putative plant transposon protein domain-containing protein</fullName>
    </recommendedName>
</protein>
<dbReference type="PANTHER" id="PTHR33180">
    <property type="entry name" value="PHOTOSYSTEM II CP43 REACTION CENTER PROTEIN"/>
    <property type="match status" value="1"/>
</dbReference>
<feature type="compositionally biased region" description="Low complexity" evidence="1">
    <location>
        <begin position="97"/>
        <end position="115"/>
    </location>
</feature>
<keyword evidence="4" id="KW-1185">Reference proteome</keyword>
<feature type="region of interest" description="Disordered" evidence="1">
    <location>
        <begin position="63"/>
        <end position="115"/>
    </location>
</feature>
<dbReference type="InterPro" id="IPR046796">
    <property type="entry name" value="Transposase_32_dom"/>
</dbReference>
<evidence type="ECO:0000256" key="1">
    <source>
        <dbReference type="SAM" id="MobiDB-lite"/>
    </source>
</evidence>
<dbReference type="Pfam" id="PF20167">
    <property type="entry name" value="Transposase_32"/>
    <property type="match status" value="1"/>
</dbReference>
<name>A0AAF0R560_SOLVR</name>
<organism evidence="3 4">
    <name type="scientific">Solanum verrucosum</name>
    <dbReference type="NCBI Taxonomy" id="315347"/>
    <lineage>
        <taxon>Eukaryota</taxon>
        <taxon>Viridiplantae</taxon>
        <taxon>Streptophyta</taxon>
        <taxon>Embryophyta</taxon>
        <taxon>Tracheophyta</taxon>
        <taxon>Spermatophyta</taxon>
        <taxon>Magnoliopsida</taxon>
        <taxon>eudicotyledons</taxon>
        <taxon>Gunneridae</taxon>
        <taxon>Pentapetalae</taxon>
        <taxon>asterids</taxon>
        <taxon>lamiids</taxon>
        <taxon>Solanales</taxon>
        <taxon>Solanaceae</taxon>
        <taxon>Solanoideae</taxon>
        <taxon>Solaneae</taxon>
        <taxon>Solanum</taxon>
    </lineage>
</organism>
<dbReference type="AlphaFoldDB" id="A0AAF0R560"/>
<evidence type="ECO:0000259" key="2">
    <source>
        <dbReference type="Pfam" id="PF20167"/>
    </source>
</evidence>
<sequence length="327" mass="35744">MEKHQERDQNMAKITTHLDILSKNFMGAGARSVNVVGVGCANLDECKFEPCIMKSCIQGLSNQTSTSGGKGKGKGKAPASPEACSDSDDIYTTHLPTSESEGCSSSTSCTRSSSQSMNKLKTEGLRTIIEEKRLSTDQVIDSVYSALIPQGKKSTAKFKPVDYVVVRGRKVKCDSDAINTVVGLSTCIDDDCQHMIRTKMLDNMKKWLAPLISDGTPRWLEAGAPIEKKDLTIAARHTRVPIDAKKDVEMILTSSTDIRRIEDEYLKDEVEKNGEPSPEGENQVAIETCSGIQVLELRTEFLKTIFSLALKISISEKLEVGVEDSSS</sequence>
<evidence type="ECO:0000313" key="3">
    <source>
        <dbReference type="EMBL" id="WMV32880.1"/>
    </source>
</evidence>
<gene>
    <name evidence="3" type="ORF">MTR67_026265</name>
</gene>
<dbReference type="PANTHER" id="PTHR33180:SF31">
    <property type="entry name" value="POLYPROTEIN PROTEIN"/>
    <property type="match status" value="1"/>
</dbReference>
<accession>A0AAF0R560</accession>
<dbReference type="EMBL" id="CP133617">
    <property type="protein sequence ID" value="WMV32880.1"/>
    <property type="molecule type" value="Genomic_DNA"/>
</dbReference>
<dbReference type="Proteomes" id="UP001234989">
    <property type="component" value="Chromosome 6"/>
</dbReference>
<evidence type="ECO:0000313" key="4">
    <source>
        <dbReference type="Proteomes" id="UP001234989"/>
    </source>
</evidence>